<dbReference type="Proteomes" id="UP001231189">
    <property type="component" value="Unassembled WGS sequence"/>
</dbReference>
<feature type="compositionally biased region" description="Basic residues" evidence="1">
    <location>
        <begin position="81"/>
        <end position="90"/>
    </location>
</feature>
<feature type="compositionally biased region" description="Polar residues" evidence="1">
    <location>
        <begin position="104"/>
        <end position="117"/>
    </location>
</feature>
<feature type="domain" description="Myb/SANT-like" evidence="2">
    <location>
        <begin position="150"/>
        <end position="236"/>
    </location>
</feature>
<feature type="compositionally biased region" description="Low complexity" evidence="1">
    <location>
        <begin position="56"/>
        <end position="73"/>
    </location>
</feature>
<sequence length="406" mass="45620">MGKSTWKGASRAFPNRAAPSSTRYFPCSCSPHRASARVRRRRRRTPRLPSRPRSRPVPATQLASASARVASPPHAAPPHRLPSRPRRLRSRPLLLDAQDRAVRSYSTPRTAPSSRAQLQHPTVPLQFLVRTTCVLRFHGEGNLGCTLPSFFCDICMEEVNANNRDGGCLSRKGYKNLEDKFAEKTGKRLTKKQFKNKWDSLKKEYTGWMELLNATGLGWNPETKTIDADNDWWQTHLQYRPEHVKFRYGPPANLTQLDVMFNKAHVTGESSAIPGEEETGADKEAAIPVDDDDDASKKTPNFVKRLKFGGGEKESPFYRDYKTALTSLVSFGRGDAGGSSGMGDSVPTMKEFLCMVRECGIKEGTDLMFTASKLAVKKEHRELLAAFETSEGRLDYLQRMHNEMNK</sequence>
<dbReference type="EMBL" id="JAUUTY010000001">
    <property type="protein sequence ID" value="KAK1695839.1"/>
    <property type="molecule type" value="Genomic_DNA"/>
</dbReference>
<reference evidence="3" key="1">
    <citation type="submission" date="2023-07" db="EMBL/GenBank/DDBJ databases">
        <title>A chromosome-level genome assembly of Lolium multiflorum.</title>
        <authorList>
            <person name="Chen Y."/>
            <person name="Copetti D."/>
            <person name="Kolliker R."/>
            <person name="Studer B."/>
        </authorList>
    </citation>
    <scope>NUCLEOTIDE SEQUENCE</scope>
    <source>
        <strain evidence="3">02402/16</strain>
        <tissue evidence="3">Leaf</tissue>
    </source>
</reference>
<evidence type="ECO:0000259" key="2">
    <source>
        <dbReference type="Pfam" id="PF12776"/>
    </source>
</evidence>
<gene>
    <name evidence="3" type="ORF">QYE76_012536</name>
</gene>
<evidence type="ECO:0000313" key="3">
    <source>
        <dbReference type="EMBL" id="KAK1695839.1"/>
    </source>
</evidence>
<accession>A0AAD8X6S2</accession>
<dbReference type="PANTHER" id="PTHR47069">
    <property type="match status" value="1"/>
</dbReference>
<dbReference type="InterPro" id="IPR024752">
    <property type="entry name" value="Myb/SANT-like_dom"/>
</dbReference>
<feature type="compositionally biased region" description="Basic residues" evidence="1">
    <location>
        <begin position="34"/>
        <end position="54"/>
    </location>
</feature>
<proteinExistence type="predicted"/>
<dbReference type="Pfam" id="PF12776">
    <property type="entry name" value="Myb_DNA-bind_3"/>
    <property type="match status" value="1"/>
</dbReference>
<keyword evidence="4" id="KW-1185">Reference proteome</keyword>
<dbReference type="PANTHER" id="PTHR47069:SF13">
    <property type="entry name" value="MYB_SANT-LIKE DOMAIN-CONTAINING PROTEIN"/>
    <property type="match status" value="1"/>
</dbReference>
<dbReference type="AlphaFoldDB" id="A0AAD8X6S2"/>
<protein>
    <recommendedName>
        <fullName evidence="2">Myb/SANT-like domain-containing protein</fullName>
    </recommendedName>
</protein>
<name>A0AAD8X6S2_LOLMU</name>
<evidence type="ECO:0000313" key="4">
    <source>
        <dbReference type="Proteomes" id="UP001231189"/>
    </source>
</evidence>
<comment type="caution">
    <text evidence="3">The sequence shown here is derived from an EMBL/GenBank/DDBJ whole genome shotgun (WGS) entry which is preliminary data.</text>
</comment>
<organism evidence="3 4">
    <name type="scientific">Lolium multiflorum</name>
    <name type="common">Italian ryegrass</name>
    <name type="synonym">Lolium perenne subsp. multiflorum</name>
    <dbReference type="NCBI Taxonomy" id="4521"/>
    <lineage>
        <taxon>Eukaryota</taxon>
        <taxon>Viridiplantae</taxon>
        <taxon>Streptophyta</taxon>
        <taxon>Embryophyta</taxon>
        <taxon>Tracheophyta</taxon>
        <taxon>Spermatophyta</taxon>
        <taxon>Magnoliopsida</taxon>
        <taxon>Liliopsida</taxon>
        <taxon>Poales</taxon>
        <taxon>Poaceae</taxon>
        <taxon>BOP clade</taxon>
        <taxon>Pooideae</taxon>
        <taxon>Poodae</taxon>
        <taxon>Poeae</taxon>
        <taxon>Poeae Chloroplast Group 2 (Poeae type)</taxon>
        <taxon>Loliodinae</taxon>
        <taxon>Loliinae</taxon>
        <taxon>Lolium</taxon>
    </lineage>
</organism>
<feature type="region of interest" description="Disordered" evidence="1">
    <location>
        <begin position="1"/>
        <end position="117"/>
    </location>
</feature>
<evidence type="ECO:0000256" key="1">
    <source>
        <dbReference type="SAM" id="MobiDB-lite"/>
    </source>
</evidence>